<keyword evidence="1" id="KW-1133">Transmembrane helix</keyword>
<dbReference type="EMBL" id="LSYV01000142">
    <property type="protein sequence ID" value="KXZ42487.1"/>
    <property type="molecule type" value="Genomic_DNA"/>
</dbReference>
<dbReference type="PANTHER" id="PTHR31600">
    <property type="entry name" value="TINY MACROCYSTS PROTEIN B-RELATED"/>
    <property type="match status" value="1"/>
</dbReference>
<feature type="transmembrane region" description="Helical" evidence="1">
    <location>
        <begin position="100"/>
        <end position="120"/>
    </location>
</feature>
<keyword evidence="1" id="KW-0812">Transmembrane</keyword>
<feature type="transmembrane region" description="Helical" evidence="1">
    <location>
        <begin position="33"/>
        <end position="51"/>
    </location>
</feature>
<keyword evidence="1" id="KW-0472">Membrane</keyword>
<evidence type="ECO:0000259" key="2">
    <source>
        <dbReference type="Pfam" id="PF25474"/>
    </source>
</evidence>
<dbReference type="PANTHER" id="PTHR31600:SF2">
    <property type="entry name" value="GAMETE ENRICHED GENE 10 PROTEIN-RELATED"/>
    <property type="match status" value="1"/>
</dbReference>
<dbReference type="Proteomes" id="UP000075714">
    <property type="component" value="Unassembled WGS sequence"/>
</dbReference>
<dbReference type="Pfam" id="PF25474">
    <property type="entry name" value="TPR_TmcB"/>
    <property type="match status" value="1"/>
</dbReference>
<name>A0A150FY33_GONPE</name>
<gene>
    <name evidence="3" type="ORF">GPECTOR_142g708</name>
</gene>
<reference evidence="4" key="1">
    <citation type="journal article" date="2016" name="Nat. Commun.">
        <title>The Gonium pectorale genome demonstrates co-option of cell cycle regulation during the evolution of multicellularity.</title>
        <authorList>
            <person name="Hanschen E.R."/>
            <person name="Marriage T.N."/>
            <person name="Ferris P.J."/>
            <person name="Hamaji T."/>
            <person name="Toyoda A."/>
            <person name="Fujiyama A."/>
            <person name="Neme R."/>
            <person name="Noguchi H."/>
            <person name="Minakuchi Y."/>
            <person name="Suzuki M."/>
            <person name="Kawai-Toyooka H."/>
            <person name="Smith D.R."/>
            <person name="Sparks H."/>
            <person name="Anderson J."/>
            <person name="Bakaric R."/>
            <person name="Luria V."/>
            <person name="Karger A."/>
            <person name="Kirschner M.W."/>
            <person name="Durand P.M."/>
            <person name="Michod R.E."/>
            <person name="Nozaki H."/>
            <person name="Olson B.J."/>
        </authorList>
    </citation>
    <scope>NUCLEOTIDE SEQUENCE [LARGE SCALE GENOMIC DNA]</scope>
    <source>
        <strain evidence="4">NIES-2863</strain>
    </source>
</reference>
<sequence length="292" mass="33040">MRGRVESPLGAAFIIKFAMTFVSYAIGWQKVRLVLILILSAALAFVYLRWSPHLVSWVNHVRVGLYTSVLLSAVLAVVLVHGPTGPPEAVAAHRRRTTMLLWALLGPAALLGAAASYVRLDVWSAYVLRRFREAPPGEKARRIYKFDDPREVEIVSRVCRKWTDPHKEVLDRKAVKEGEIVIKAGLQLFPGRCYMLILYSNYLIDVLDNSQTGYSQMAAAKQAGPGWMQRFAIFAREQEQLQRLSSARGGESGVDLVSYVEYQKNWRLVIRAHKDALIATRSFWQALLHHQL</sequence>
<dbReference type="OrthoDB" id="541445at2759"/>
<dbReference type="InterPro" id="IPR057352">
    <property type="entry name" value="TPR_TmcB/C"/>
</dbReference>
<dbReference type="AlphaFoldDB" id="A0A150FY33"/>
<proteinExistence type="predicted"/>
<accession>A0A150FY33</accession>
<feature type="transmembrane region" description="Helical" evidence="1">
    <location>
        <begin position="63"/>
        <end position="80"/>
    </location>
</feature>
<feature type="transmembrane region" description="Helical" evidence="1">
    <location>
        <begin position="7"/>
        <end position="27"/>
    </location>
</feature>
<evidence type="ECO:0000313" key="3">
    <source>
        <dbReference type="EMBL" id="KXZ42487.1"/>
    </source>
</evidence>
<dbReference type="STRING" id="33097.A0A150FY33"/>
<keyword evidence="4" id="KW-1185">Reference proteome</keyword>
<comment type="caution">
    <text evidence="3">The sequence shown here is derived from an EMBL/GenBank/DDBJ whole genome shotgun (WGS) entry which is preliminary data.</text>
</comment>
<protein>
    <recommendedName>
        <fullName evidence="2">TmcB/TmcC TPR repeats domain-containing protein</fullName>
    </recommendedName>
</protein>
<organism evidence="3 4">
    <name type="scientific">Gonium pectorale</name>
    <name type="common">Green alga</name>
    <dbReference type="NCBI Taxonomy" id="33097"/>
    <lineage>
        <taxon>Eukaryota</taxon>
        <taxon>Viridiplantae</taxon>
        <taxon>Chlorophyta</taxon>
        <taxon>core chlorophytes</taxon>
        <taxon>Chlorophyceae</taxon>
        <taxon>CS clade</taxon>
        <taxon>Chlamydomonadales</taxon>
        <taxon>Volvocaceae</taxon>
        <taxon>Gonium</taxon>
    </lineage>
</organism>
<evidence type="ECO:0000313" key="4">
    <source>
        <dbReference type="Proteomes" id="UP000075714"/>
    </source>
</evidence>
<feature type="domain" description="TmcB/TmcC TPR repeats" evidence="2">
    <location>
        <begin position="242"/>
        <end position="291"/>
    </location>
</feature>
<dbReference type="InterPro" id="IPR052994">
    <property type="entry name" value="Tiny_macrocysts_regulators"/>
</dbReference>
<evidence type="ECO:0000256" key="1">
    <source>
        <dbReference type="SAM" id="Phobius"/>
    </source>
</evidence>